<dbReference type="AlphaFoldDB" id="A0A7N0VCS3"/>
<proteinExistence type="predicted"/>
<dbReference type="Proteomes" id="UP000594263">
    <property type="component" value="Unplaced"/>
</dbReference>
<keyword evidence="2" id="KW-1185">Reference proteome</keyword>
<dbReference type="GO" id="GO:0031146">
    <property type="term" value="P:SCF-dependent proteasomal ubiquitin-dependent protein catabolic process"/>
    <property type="evidence" value="ECO:0007669"/>
    <property type="project" value="TreeGrafter"/>
</dbReference>
<dbReference type="EnsemblPlants" id="Kaladp0488s0026.1.v1.1">
    <property type="protein sequence ID" value="Kaladp0488s0026.1.v1.1.CDS.1"/>
    <property type="gene ID" value="Kaladp0488s0026.v1.1"/>
</dbReference>
<dbReference type="GO" id="GO:0019005">
    <property type="term" value="C:SCF ubiquitin ligase complex"/>
    <property type="evidence" value="ECO:0007669"/>
    <property type="project" value="TreeGrafter"/>
</dbReference>
<dbReference type="SUPFAM" id="SSF52047">
    <property type="entry name" value="RNI-like"/>
    <property type="match status" value="1"/>
</dbReference>
<reference evidence="1" key="1">
    <citation type="submission" date="2021-01" db="UniProtKB">
        <authorList>
            <consortium name="EnsemblPlants"/>
        </authorList>
    </citation>
    <scope>IDENTIFICATION</scope>
</reference>
<dbReference type="InterPro" id="IPR006553">
    <property type="entry name" value="Leu-rich_rpt_Cys-con_subtyp"/>
</dbReference>
<protein>
    <submittedName>
        <fullName evidence="1">Uncharacterized protein</fullName>
    </submittedName>
</protein>
<dbReference type="PANTHER" id="PTHR13318:SF106">
    <property type="entry name" value="F-BOX_LRR-REPEAT PROTEIN 2"/>
    <property type="match status" value="1"/>
</dbReference>
<evidence type="ECO:0000313" key="1">
    <source>
        <dbReference type="EnsemblPlants" id="Kaladp0488s0026.1.v1.1.CDS.1"/>
    </source>
</evidence>
<name>A0A7N0VCS3_KALFE</name>
<sequence>MAAAAQRRLDLPDEIWASIFTLIPDHHLEPLTLVCSQFLILTNHLKPILRLPPSYPTPPTLPALLRRFTGLRAIDASGFSGDLDHLVYLISRSGLRIEELDFSGQRHLPVRGLSRFGPGLRELKVLKCSKLGVLRGDDLVAVAEAIPWIEDLDISYPDNDCDFMEEIGVIRVGRSYLSDDAVREMSANLRDLTKINLSGNPFVSDRAIVAVATNCAKLREIVAVDCCFVSKIGIADAIGRSPNLASVSVSGMELAYSDSASIRASIRRARSLSALHFSYSSISDEFLRSVADARLPLKQLTVSNCFGFSLAGISTLISAYRGLTFLSCERVEGLTDEAMAGLAEFPPRLTYVNLNWCSNLGNLTLFAIIKCCSSIRQISMERTSLGKERVPSDTVFSVNPSMKSLKVARNSLDDECVTGIALACPSLEIFDLSQCWGITATGITGVLNICKEIRHLGLNQLSISGLEKWDKGKVEFLEMKGLVGLTDDELDMIGEGCPNLLSVDFSSCLNLSTAGVKRLVTKCSKLREMGLDWCEDMSFGNLASMVFQRRSLRKVVFGSNRSSNLLLSGEQKDVLFRHGCLVVQN</sequence>
<dbReference type="Gramene" id="Kaladp0488s0026.1.v1.1">
    <property type="protein sequence ID" value="Kaladp0488s0026.1.v1.1.CDS.1"/>
    <property type="gene ID" value="Kaladp0488s0026.v1.1"/>
</dbReference>
<dbReference type="Gene3D" id="3.80.10.10">
    <property type="entry name" value="Ribonuclease Inhibitor"/>
    <property type="match status" value="4"/>
</dbReference>
<dbReference type="InterPro" id="IPR032675">
    <property type="entry name" value="LRR_dom_sf"/>
</dbReference>
<evidence type="ECO:0000313" key="2">
    <source>
        <dbReference type="Proteomes" id="UP000594263"/>
    </source>
</evidence>
<accession>A0A7N0VCS3</accession>
<organism evidence="1 2">
    <name type="scientific">Kalanchoe fedtschenkoi</name>
    <name type="common">Lavender scallops</name>
    <name type="synonym">South American air plant</name>
    <dbReference type="NCBI Taxonomy" id="63787"/>
    <lineage>
        <taxon>Eukaryota</taxon>
        <taxon>Viridiplantae</taxon>
        <taxon>Streptophyta</taxon>
        <taxon>Embryophyta</taxon>
        <taxon>Tracheophyta</taxon>
        <taxon>Spermatophyta</taxon>
        <taxon>Magnoliopsida</taxon>
        <taxon>eudicotyledons</taxon>
        <taxon>Gunneridae</taxon>
        <taxon>Pentapetalae</taxon>
        <taxon>Saxifragales</taxon>
        <taxon>Crassulaceae</taxon>
        <taxon>Kalanchoe</taxon>
    </lineage>
</organism>
<dbReference type="SMART" id="SM00367">
    <property type="entry name" value="LRR_CC"/>
    <property type="match status" value="7"/>
</dbReference>
<dbReference type="PANTHER" id="PTHR13318">
    <property type="entry name" value="PARTNER OF PAIRED, ISOFORM B-RELATED"/>
    <property type="match status" value="1"/>
</dbReference>
<dbReference type="OMA" id="IQSCWHV"/>